<dbReference type="AlphaFoldDB" id="A0A2A4MIK4"/>
<dbReference type="Gene3D" id="3.50.50.60">
    <property type="entry name" value="FAD/NAD(P)-binding domain"/>
    <property type="match status" value="1"/>
</dbReference>
<name>A0A2A4MIK4_9GAMM</name>
<reference evidence="3" key="1">
    <citation type="submission" date="2017-08" db="EMBL/GenBank/DDBJ databases">
        <title>A dynamic microbial community with high functional redundancy inhabits the cold, oxic subseafloor aquifer.</title>
        <authorList>
            <person name="Tully B.J."/>
            <person name="Wheat C.G."/>
            <person name="Glazer B.T."/>
            <person name="Huber J.A."/>
        </authorList>
    </citation>
    <scope>NUCLEOTIDE SEQUENCE [LARGE SCALE GENOMIC DNA]</scope>
</reference>
<protein>
    <recommendedName>
        <fullName evidence="4">GMC family oxidoreductase</fullName>
    </recommendedName>
</protein>
<organism evidence="2 3">
    <name type="scientific">SAR86 cluster bacterium</name>
    <dbReference type="NCBI Taxonomy" id="2030880"/>
    <lineage>
        <taxon>Bacteria</taxon>
        <taxon>Pseudomonadati</taxon>
        <taxon>Pseudomonadota</taxon>
        <taxon>Gammaproteobacteria</taxon>
        <taxon>SAR86 cluster</taxon>
    </lineage>
</organism>
<sequence length="71" mass="7238">MSRSLAKTDVVVIGLGAAGGAAVLPLTLSGLKVVALEAGGWLTPRDFAPDELRNGARNWPQSVAKAAQEAP</sequence>
<dbReference type="SUPFAM" id="SSF51905">
    <property type="entry name" value="FAD/NAD(P)-binding domain"/>
    <property type="match status" value="1"/>
</dbReference>
<feature type="non-terminal residue" evidence="2">
    <location>
        <position position="71"/>
    </location>
</feature>
<proteinExistence type="predicted"/>
<evidence type="ECO:0000313" key="3">
    <source>
        <dbReference type="Proteomes" id="UP000218172"/>
    </source>
</evidence>
<dbReference type="Proteomes" id="UP000218172">
    <property type="component" value="Unassembled WGS sequence"/>
</dbReference>
<dbReference type="EMBL" id="NVQR01000101">
    <property type="protein sequence ID" value="PCH60039.1"/>
    <property type="molecule type" value="Genomic_DNA"/>
</dbReference>
<gene>
    <name evidence="2" type="ORF">COC19_06415</name>
</gene>
<evidence type="ECO:0000256" key="1">
    <source>
        <dbReference type="SAM" id="MobiDB-lite"/>
    </source>
</evidence>
<evidence type="ECO:0008006" key="4">
    <source>
        <dbReference type="Google" id="ProtNLM"/>
    </source>
</evidence>
<evidence type="ECO:0000313" key="2">
    <source>
        <dbReference type="EMBL" id="PCH60039.1"/>
    </source>
</evidence>
<feature type="region of interest" description="Disordered" evidence="1">
    <location>
        <begin position="52"/>
        <end position="71"/>
    </location>
</feature>
<accession>A0A2A4MIK4</accession>
<dbReference type="InterPro" id="IPR036188">
    <property type="entry name" value="FAD/NAD-bd_sf"/>
</dbReference>
<comment type="caution">
    <text evidence="2">The sequence shown here is derived from an EMBL/GenBank/DDBJ whole genome shotgun (WGS) entry which is preliminary data.</text>
</comment>